<sequence length="66" mass="7898">MTSFHDVMRGSSWEICVYAFLLGIAKANTFLTFKKWNEEGYNISYFDFRRLLADEMDREIFSENEI</sequence>
<proteinExistence type="predicted"/>
<reference evidence="1" key="1">
    <citation type="submission" date="2021-06" db="EMBL/GenBank/DDBJ databases">
        <authorList>
            <person name="Kallberg Y."/>
            <person name="Tangrot J."/>
            <person name="Rosling A."/>
        </authorList>
    </citation>
    <scope>NUCLEOTIDE SEQUENCE</scope>
    <source>
        <strain evidence="1">IL203A</strain>
    </source>
</reference>
<protein>
    <submittedName>
        <fullName evidence="1">3136_t:CDS:1</fullName>
    </submittedName>
</protein>
<accession>A0ACA9NX88</accession>
<evidence type="ECO:0000313" key="2">
    <source>
        <dbReference type="Proteomes" id="UP000789702"/>
    </source>
</evidence>
<dbReference type="Proteomes" id="UP000789702">
    <property type="component" value="Unassembled WGS sequence"/>
</dbReference>
<organism evidence="1 2">
    <name type="scientific">Dentiscutata heterogama</name>
    <dbReference type="NCBI Taxonomy" id="1316150"/>
    <lineage>
        <taxon>Eukaryota</taxon>
        <taxon>Fungi</taxon>
        <taxon>Fungi incertae sedis</taxon>
        <taxon>Mucoromycota</taxon>
        <taxon>Glomeromycotina</taxon>
        <taxon>Glomeromycetes</taxon>
        <taxon>Diversisporales</taxon>
        <taxon>Gigasporaceae</taxon>
        <taxon>Dentiscutata</taxon>
    </lineage>
</organism>
<dbReference type="EMBL" id="CAJVPU010019585">
    <property type="protein sequence ID" value="CAG8672370.1"/>
    <property type="molecule type" value="Genomic_DNA"/>
</dbReference>
<keyword evidence="2" id="KW-1185">Reference proteome</keyword>
<comment type="caution">
    <text evidence="1">The sequence shown here is derived from an EMBL/GenBank/DDBJ whole genome shotgun (WGS) entry which is preliminary data.</text>
</comment>
<name>A0ACA9NX88_9GLOM</name>
<evidence type="ECO:0000313" key="1">
    <source>
        <dbReference type="EMBL" id="CAG8672370.1"/>
    </source>
</evidence>
<feature type="non-terminal residue" evidence="1">
    <location>
        <position position="66"/>
    </location>
</feature>
<gene>
    <name evidence="1" type="ORF">DHETER_LOCUS10242</name>
</gene>